<dbReference type="InterPro" id="IPR000477">
    <property type="entry name" value="RT_dom"/>
</dbReference>
<dbReference type="Proteomes" id="UP000029507">
    <property type="component" value="Chromosome"/>
</dbReference>
<dbReference type="InterPro" id="IPR000123">
    <property type="entry name" value="Reverse_transcriptase_msDNA"/>
</dbReference>
<dbReference type="SUPFAM" id="SSF56672">
    <property type="entry name" value="DNA/RNA polymerases"/>
    <property type="match status" value="1"/>
</dbReference>
<organism evidence="11 12">
    <name type="scientific">Paenibacillus stellifer</name>
    <dbReference type="NCBI Taxonomy" id="169760"/>
    <lineage>
        <taxon>Bacteria</taxon>
        <taxon>Bacillati</taxon>
        <taxon>Bacillota</taxon>
        <taxon>Bacilli</taxon>
        <taxon>Bacillales</taxon>
        <taxon>Paenibacillaceae</taxon>
        <taxon>Paenibacillus</taxon>
    </lineage>
</organism>
<dbReference type="AlphaFoldDB" id="A0A089M1I9"/>
<dbReference type="EC" id="2.7.7.49" evidence="1"/>
<keyword evidence="7" id="KW-0051">Antiviral defense</keyword>
<reference evidence="11 12" key="1">
    <citation type="submission" date="2014-08" db="EMBL/GenBank/DDBJ databases">
        <title>Comparative genomics of the Paenibacillus odorifer group.</title>
        <authorList>
            <person name="den Bakker H.C."/>
            <person name="Tsai Y.-C."/>
            <person name="Martin N."/>
            <person name="Korlach J."/>
            <person name="Wiedmann M."/>
        </authorList>
    </citation>
    <scope>NUCLEOTIDE SEQUENCE [LARGE SCALE GENOMIC DNA]</scope>
    <source>
        <strain evidence="11 12">DSM 14472</strain>
    </source>
</reference>
<dbReference type="KEGG" id="pste:PSTEL_21715"/>
<evidence type="ECO:0000256" key="6">
    <source>
        <dbReference type="ARBA" id="ARBA00022918"/>
    </source>
</evidence>
<keyword evidence="5" id="KW-0460">Magnesium</keyword>
<dbReference type="GO" id="GO:0051607">
    <property type="term" value="P:defense response to virus"/>
    <property type="evidence" value="ECO:0007669"/>
    <property type="project" value="UniProtKB-KW"/>
</dbReference>
<evidence type="ECO:0000256" key="8">
    <source>
        <dbReference type="ARBA" id="ARBA00034120"/>
    </source>
</evidence>
<keyword evidence="12" id="KW-1185">Reference proteome</keyword>
<gene>
    <name evidence="11" type="ORF">PSTEL_21715</name>
</gene>
<keyword evidence="3" id="KW-0548">Nucleotidyltransferase</keyword>
<comment type="similarity">
    <text evidence="8">Belongs to the bacterial reverse transcriptase family.</text>
</comment>
<dbReference type="PANTHER" id="PTHR34047">
    <property type="entry name" value="NUCLEAR INTRON MATURASE 1, MITOCHONDRIAL-RELATED"/>
    <property type="match status" value="1"/>
</dbReference>
<evidence type="ECO:0000256" key="3">
    <source>
        <dbReference type="ARBA" id="ARBA00022695"/>
    </source>
</evidence>
<evidence type="ECO:0000259" key="10">
    <source>
        <dbReference type="PROSITE" id="PS50878"/>
    </source>
</evidence>
<dbReference type="STRING" id="169760.PSTEL_21715"/>
<dbReference type="EMBL" id="CP009286">
    <property type="protein sequence ID" value="AIQ65348.1"/>
    <property type="molecule type" value="Genomic_DNA"/>
</dbReference>
<evidence type="ECO:0000256" key="9">
    <source>
        <dbReference type="ARBA" id="ARBA00048173"/>
    </source>
</evidence>
<evidence type="ECO:0000256" key="1">
    <source>
        <dbReference type="ARBA" id="ARBA00012493"/>
    </source>
</evidence>
<evidence type="ECO:0000256" key="5">
    <source>
        <dbReference type="ARBA" id="ARBA00022842"/>
    </source>
</evidence>
<keyword evidence="2" id="KW-0808">Transferase</keyword>
<evidence type="ECO:0000313" key="12">
    <source>
        <dbReference type="Proteomes" id="UP000029507"/>
    </source>
</evidence>
<name>A0A089M1I9_9BACL</name>
<dbReference type="CDD" id="cd03487">
    <property type="entry name" value="RT_Bac_retron_II"/>
    <property type="match status" value="1"/>
</dbReference>
<dbReference type="InterPro" id="IPR051083">
    <property type="entry name" value="GrpII_Intron_Splice-Mob/Def"/>
</dbReference>
<dbReference type="PANTHER" id="PTHR34047:SF7">
    <property type="entry name" value="RNA-DIRECTED DNA POLYMERASE"/>
    <property type="match status" value="1"/>
</dbReference>
<evidence type="ECO:0000313" key="11">
    <source>
        <dbReference type="EMBL" id="AIQ65348.1"/>
    </source>
</evidence>
<sequence>MQNTFLDELKQKLYDNGFDDAYIGLCLDYSKRLIANRLPVIFDKIHLSMLFGMEVKELTVLVKSIENQYTIRNIPKKNGDTRELYIPSLKLKEIQRWILDEILYNIKVSPYCTGFMKEKSILENARIHENKACVMNLDIRNFFPSIRFESIYRVFYYYGYTSEVSYYLARLCTVHNFLPQGAPTSPYLSNIVCLRLDKRLSSLASKYDANYSRYADDITLSGTGSSIVPRLPLIKIILDSEGFKINYKKVRVQKQQERQIVTGLVVNNKARVPREVERELRQQIYYCKKFGVNEHLKRKKKNKLSGFKEHLYGLAMFIKMIDNRKGERYVSDLNEISWDY</sequence>
<dbReference type="GO" id="GO:0003723">
    <property type="term" value="F:RNA binding"/>
    <property type="evidence" value="ECO:0007669"/>
    <property type="project" value="InterPro"/>
</dbReference>
<dbReference type="RefSeq" id="WP_038698325.1">
    <property type="nucleotide sequence ID" value="NZ_CP009286.1"/>
</dbReference>
<keyword evidence="6" id="KW-0695">RNA-directed DNA polymerase</keyword>
<dbReference type="GO" id="GO:0046872">
    <property type="term" value="F:metal ion binding"/>
    <property type="evidence" value="ECO:0007669"/>
    <property type="project" value="UniProtKB-KW"/>
</dbReference>
<accession>A0A089M1I9</accession>
<dbReference type="GO" id="GO:0003964">
    <property type="term" value="F:RNA-directed DNA polymerase activity"/>
    <property type="evidence" value="ECO:0007669"/>
    <property type="project" value="UniProtKB-KW"/>
</dbReference>
<evidence type="ECO:0000256" key="2">
    <source>
        <dbReference type="ARBA" id="ARBA00022679"/>
    </source>
</evidence>
<dbReference type="PROSITE" id="PS50878">
    <property type="entry name" value="RT_POL"/>
    <property type="match status" value="1"/>
</dbReference>
<feature type="domain" description="Reverse transcriptase" evidence="10">
    <location>
        <begin position="55"/>
        <end position="266"/>
    </location>
</feature>
<evidence type="ECO:0000256" key="7">
    <source>
        <dbReference type="ARBA" id="ARBA00023118"/>
    </source>
</evidence>
<dbReference type="HOGENOM" id="CLU_028398_2_0_9"/>
<protein>
    <recommendedName>
        <fullName evidence="1">RNA-directed DNA polymerase</fullName>
        <ecNumber evidence="1">2.7.7.49</ecNumber>
    </recommendedName>
</protein>
<evidence type="ECO:0000256" key="4">
    <source>
        <dbReference type="ARBA" id="ARBA00022723"/>
    </source>
</evidence>
<proteinExistence type="inferred from homology"/>
<dbReference type="Pfam" id="PF00078">
    <property type="entry name" value="RVT_1"/>
    <property type="match status" value="1"/>
</dbReference>
<keyword evidence="4" id="KW-0479">Metal-binding</keyword>
<dbReference type="InterPro" id="IPR043502">
    <property type="entry name" value="DNA/RNA_pol_sf"/>
</dbReference>
<comment type="catalytic activity">
    <reaction evidence="9">
        <text>DNA(n) + a 2'-deoxyribonucleoside 5'-triphosphate = DNA(n+1) + diphosphate</text>
        <dbReference type="Rhea" id="RHEA:22508"/>
        <dbReference type="Rhea" id="RHEA-COMP:17339"/>
        <dbReference type="Rhea" id="RHEA-COMP:17340"/>
        <dbReference type="ChEBI" id="CHEBI:33019"/>
        <dbReference type="ChEBI" id="CHEBI:61560"/>
        <dbReference type="ChEBI" id="CHEBI:173112"/>
        <dbReference type="EC" id="2.7.7.49"/>
    </reaction>
</comment>
<dbReference type="PRINTS" id="PR00866">
    <property type="entry name" value="RNADNAPOLMS"/>
</dbReference>